<dbReference type="PANTHER" id="PTHR46221">
    <property type="entry name" value="FERM AND PDZ DOMAIN-CONTAINING PROTEIN FAMILY MEMBER"/>
    <property type="match status" value="1"/>
</dbReference>
<dbReference type="SUPFAM" id="SSF47031">
    <property type="entry name" value="Second domain of FERM"/>
    <property type="match status" value="1"/>
</dbReference>
<reference evidence="3 4" key="2">
    <citation type="journal article" date="2022" name="Mol. Biol. Evol.">
        <title>Comparative Genomics Reveals Insights into the Divergent Evolution of Astigmatic Mites and Household Pest Adaptations.</title>
        <authorList>
            <person name="Xiong Q."/>
            <person name="Wan A.T."/>
            <person name="Liu X."/>
            <person name="Fung C.S."/>
            <person name="Xiao X."/>
            <person name="Malainual N."/>
            <person name="Hou J."/>
            <person name="Wang L."/>
            <person name="Wang M."/>
            <person name="Yang K.Y."/>
            <person name="Cui Y."/>
            <person name="Leung E.L."/>
            <person name="Nong W."/>
            <person name="Shin S.K."/>
            <person name="Au S.W."/>
            <person name="Jeong K.Y."/>
            <person name="Chew F.T."/>
            <person name="Hui J.H."/>
            <person name="Leung T.F."/>
            <person name="Tungtrongchitr A."/>
            <person name="Zhong N."/>
            <person name="Liu Z."/>
            <person name="Tsui S.K."/>
        </authorList>
    </citation>
    <scope>NUCLEOTIDE SEQUENCE [LARGE SCALE GENOMIC DNA]</scope>
    <source>
        <strain evidence="3">Derp</strain>
    </source>
</reference>
<dbReference type="PANTHER" id="PTHR46221:SF3">
    <property type="entry name" value="FERM AND PDZ DOMAIN-CONTAINING PROTEIN 4"/>
    <property type="match status" value="1"/>
</dbReference>
<dbReference type="InterPro" id="IPR019748">
    <property type="entry name" value="FERM_central"/>
</dbReference>
<dbReference type="Gene3D" id="1.20.80.10">
    <property type="match status" value="1"/>
</dbReference>
<keyword evidence="4" id="KW-1185">Reference proteome</keyword>
<comment type="caution">
    <text evidence="3">The sequence shown here is derived from an EMBL/GenBank/DDBJ whole genome shotgun (WGS) entry which is preliminary data.</text>
</comment>
<feature type="compositionally biased region" description="Low complexity" evidence="1">
    <location>
        <begin position="630"/>
        <end position="646"/>
    </location>
</feature>
<dbReference type="InterPro" id="IPR014352">
    <property type="entry name" value="FERM/acyl-CoA-bd_prot_sf"/>
</dbReference>
<evidence type="ECO:0000313" key="3">
    <source>
        <dbReference type="EMBL" id="KAH9425481.1"/>
    </source>
</evidence>
<feature type="domain" description="FERM central" evidence="2">
    <location>
        <begin position="29"/>
        <end position="148"/>
    </location>
</feature>
<accession>A0ABQ8JSA3</accession>
<feature type="region of interest" description="Disordered" evidence="1">
    <location>
        <begin position="775"/>
        <end position="855"/>
    </location>
</feature>
<reference evidence="3 4" key="1">
    <citation type="journal article" date="2018" name="J. Allergy Clin. Immunol.">
        <title>High-quality assembly of Dermatophagoides pteronyssinus genome and transcriptome reveals a wide range of novel allergens.</title>
        <authorList>
            <person name="Liu X.Y."/>
            <person name="Yang K.Y."/>
            <person name="Wang M.Q."/>
            <person name="Kwok J.S."/>
            <person name="Zeng X."/>
            <person name="Yang Z."/>
            <person name="Xiao X.J."/>
            <person name="Lau C.P."/>
            <person name="Li Y."/>
            <person name="Huang Z.M."/>
            <person name="Ba J.G."/>
            <person name="Yim A.K."/>
            <person name="Ouyang C.Y."/>
            <person name="Ngai S.M."/>
            <person name="Chan T.F."/>
            <person name="Leung E.L."/>
            <person name="Liu L."/>
            <person name="Liu Z.G."/>
            <person name="Tsui S.K."/>
        </authorList>
    </citation>
    <scope>NUCLEOTIDE SEQUENCE [LARGE SCALE GENOMIC DNA]</scope>
    <source>
        <strain evidence="3">Derp</strain>
    </source>
</reference>
<feature type="compositionally biased region" description="Basic residues" evidence="1">
    <location>
        <begin position="824"/>
        <end position="835"/>
    </location>
</feature>
<feature type="region of interest" description="Disordered" evidence="1">
    <location>
        <begin position="630"/>
        <end position="656"/>
    </location>
</feature>
<dbReference type="CDD" id="cd14473">
    <property type="entry name" value="FERM_B-lobe"/>
    <property type="match status" value="1"/>
</dbReference>
<feature type="region of interest" description="Disordered" evidence="1">
    <location>
        <begin position="875"/>
        <end position="917"/>
    </location>
</feature>
<feature type="region of interest" description="Disordered" evidence="1">
    <location>
        <begin position="79"/>
        <end position="99"/>
    </location>
</feature>
<evidence type="ECO:0000313" key="4">
    <source>
        <dbReference type="Proteomes" id="UP000887458"/>
    </source>
</evidence>
<dbReference type="EMBL" id="NJHN03000018">
    <property type="protein sequence ID" value="KAH9425481.1"/>
    <property type="molecule type" value="Genomic_DNA"/>
</dbReference>
<feature type="compositionally biased region" description="Low complexity" evidence="1">
    <location>
        <begin position="878"/>
        <end position="888"/>
    </location>
</feature>
<feature type="region of interest" description="Disordered" evidence="1">
    <location>
        <begin position="233"/>
        <end position="261"/>
    </location>
</feature>
<feature type="region of interest" description="Disordered" evidence="1">
    <location>
        <begin position="149"/>
        <end position="168"/>
    </location>
</feature>
<dbReference type="Proteomes" id="UP000887458">
    <property type="component" value="Unassembled WGS sequence"/>
</dbReference>
<protein>
    <submittedName>
        <fullName evidence="3">Frmpd3p</fullName>
    </submittedName>
</protein>
<evidence type="ECO:0000259" key="2">
    <source>
        <dbReference type="Pfam" id="PF00373"/>
    </source>
</evidence>
<feature type="compositionally biased region" description="Low complexity" evidence="1">
    <location>
        <begin position="233"/>
        <end position="243"/>
    </location>
</feature>
<dbReference type="Pfam" id="PF00373">
    <property type="entry name" value="FERM_M"/>
    <property type="match status" value="1"/>
</dbReference>
<evidence type="ECO:0000256" key="1">
    <source>
        <dbReference type="SAM" id="MobiDB-lite"/>
    </source>
</evidence>
<organism evidence="3 4">
    <name type="scientific">Dermatophagoides pteronyssinus</name>
    <name type="common">European house dust mite</name>
    <dbReference type="NCBI Taxonomy" id="6956"/>
    <lineage>
        <taxon>Eukaryota</taxon>
        <taxon>Metazoa</taxon>
        <taxon>Ecdysozoa</taxon>
        <taxon>Arthropoda</taxon>
        <taxon>Chelicerata</taxon>
        <taxon>Arachnida</taxon>
        <taxon>Acari</taxon>
        <taxon>Acariformes</taxon>
        <taxon>Sarcoptiformes</taxon>
        <taxon>Astigmata</taxon>
        <taxon>Psoroptidia</taxon>
        <taxon>Analgoidea</taxon>
        <taxon>Pyroglyphidae</taxon>
        <taxon>Dermatophagoidinae</taxon>
        <taxon>Dermatophagoides</taxon>
    </lineage>
</organism>
<name>A0ABQ8JSA3_DERPT</name>
<feature type="region of interest" description="Disordered" evidence="1">
    <location>
        <begin position="581"/>
        <end position="605"/>
    </location>
</feature>
<feature type="compositionally biased region" description="Polar residues" evidence="1">
    <location>
        <begin position="898"/>
        <end position="917"/>
    </location>
</feature>
<gene>
    <name evidence="3" type="primary">FRMPD3_2</name>
    <name evidence="3" type="ORF">DERP_006089</name>
</gene>
<feature type="non-terminal residue" evidence="3">
    <location>
        <position position="1"/>
    </location>
</feature>
<feature type="compositionally biased region" description="Low complexity" evidence="1">
    <location>
        <begin position="793"/>
        <end position="816"/>
    </location>
</feature>
<feature type="compositionally biased region" description="Polar residues" evidence="1">
    <location>
        <begin position="647"/>
        <end position="656"/>
    </location>
</feature>
<proteinExistence type="predicted"/>
<dbReference type="InterPro" id="IPR035963">
    <property type="entry name" value="FERM_2"/>
</dbReference>
<sequence>IAARPNAHNLRCLFRIIIVPIDPAKLLEQDRQTFEYFYQQCCNDIINERFVPEIKYEMAIRLASIHIIEHVLSQQQQQQQQSTKQMENQSKTFSTTTVKTETKTTTTIQAKNLNQLNKINLKLLDDEYGLENFVPKSLYKSMKRKELIHNDNDDNDNNQRKNPNNHHQSNMIIINEIIIINPKYGLSYMNNLNPCSYPKTITKFNDLLSIIVRNDNNDNDTLLNDIEIYIDQKQQQKQQSSTTMTAKTNDKNDDDEDENRKPDFIISSLDRKEIEEFLLFIRAYHSLLMIDNQQNNNQQNNKSIMINLKQLIDRSTLKIKWNIMNEWWNDGAPRYYGRHNVLASGWNYVPIPNPEQQKQQIYRTDLTIPPPYYSAKMMANLNRQQQPRPIQNLNSKPEIIVTKDSTVTTTTTETIESIDERDSQLYTMEEMNENLEDQLINHQNGRPLSIDMPSLISMEILESHGHGRIQTKSDQQPQQNVDQVLQNVNEMNRILNDTEKYFIDQISIDNQSKSKSKSMEMNEKSKISNQETNNNADMLLPKLLEAETNLLDVMKSLDSISDIMNDDLTIDNYQSIDLQSIPPPPLPLSKHNDNVFEQSEEPSTPYKELIEIFNPLISTDDDDDYITDSSLDQQQQQQQQNNNNNNCTQERVQQQQKLDDQIANDLRSIMLQYQQHQQQRQQIDSNGSIIMMANNDNQRIYQYPISKNNTNNNNNNNITRSQSLNQFDYHQQQQQQRQKLNMMNMMMTPIVQQQQQQQIQNKQKPPLPPSIMMMKEKQQQQQRLRQQQRKNENISTAATTTITDNNNNNQSISMNIGRPLPPAYHHHHHHHHHQHCQQNSSQGGGISNTGSNNNNNLYSNIDDAYMNEATLIAAAMQSSSSSPSSSSPTSPPPPPITIVNNNYNSANRYGSNQSSSSYCPNLAISTKSVTHPNSNNGLGQHSIMIPMTMAAANNQNNNQYPQQQQQRYNQITESKKNVLMGEIQSPAQITCLVDRLKEVAATYAYTVDVVRRLVSHPNNDNLLIKPNNLDLLMSHATGLATSLSTLMRTLRTMN</sequence>